<dbReference type="Pfam" id="PF00909">
    <property type="entry name" value="Ammonium_transp"/>
    <property type="match status" value="1"/>
</dbReference>
<evidence type="ECO:0000256" key="1">
    <source>
        <dbReference type="ARBA" id="ARBA00004141"/>
    </source>
</evidence>
<sequence>MILAAAFGGLIGGLKHAGMAGIGPDSVQGTVPTVLFATFQLTFAIITAALISGAIADRS</sequence>
<dbReference type="Proteomes" id="UP000238413">
    <property type="component" value="Chromosome"/>
</dbReference>
<reference evidence="7 8" key="1">
    <citation type="submission" date="2018-02" db="EMBL/GenBank/DDBJ databases">
        <title>Complete genome sequence of Streptomyces dengpaensis, the producer of angucyclines.</title>
        <authorList>
            <person name="Yumei L."/>
        </authorList>
    </citation>
    <scope>NUCLEOTIDE SEQUENCE [LARGE SCALE GENOMIC DNA]</scope>
    <source>
        <strain evidence="7 8">XZHG99</strain>
    </source>
</reference>
<dbReference type="InterPro" id="IPR024041">
    <property type="entry name" value="NH4_transpt_AmtB-like_dom"/>
</dbReference>
<dbReference type="Gene3D" id="1.10.3430.10">
    <property type="entry name" value="Ammonium transporter AmtB like domains"/>
    <property type="match status" value="1"/>
</dbReference>
<evidence type="ECO:0000256" key="4">
    <source>
        <dbReference type="ARBA" id="ARBA00023136"/>
    </source>
</evidence>
<evidence type="ECO:0000259" key="6">
    <source>
        <dbReference type="Pfam" id="PF00909"/>
    </source>
</evidence>
<dbReference type="EMBL" id="CP026652">
    <property type="protein sequence ID" value="AVH58822.1"/>
    <property type="molecule type" value="Genomic_DNA"/>
</dbReference>
<evidence type="ECO:0000256" key="3">
    <source>
        <dbReference type="ARBA" id="ARBA00022989"/>
    </source>
</evidence>
<organism evidence="7 8">
    <name type="scientific">Streptomyces dengpaensis</name>
    <dbReference type="NCBI Taxonomy" id="2049881"/>
    <lineage>
        <taxon>Bacteria</taxon>
        <taxon>Bacillati</taxon>
        <taxon>Actinomycetota</taxon>
        <taxon>Actinomycetes</taxon>
        <taxon>Kitasatosporales</taxon>
        <taxon>Streptomycetaceae</taxon>
        <taxon>Streptomyces</taxon>
    </lineage>
</organism>
<evidence type="ECO:0000256" key="2">
    <source>
        <dbReference type="ARBA" id="ARBA00022692"/>
    </source>
</evidence>
<comment type="subcellular location">
    <subcellularLocation>
        <location evidence="1">Membrane</location>
        <topology evidence="1">Multi-pass membrane protein</topology>
    </subcellularLocation>
</comment>
<evidence type="ECO:0000313" key="7">
    <source>
        <dbReference type="EMBL" id="AVH58822.1"/>
    </source>
</evidence>
<keyword evidence="2 5" id="KW-0812">Transmembrane</keyword>
<evidence type="ECO:0000313" key="8">
    <source>
        <dbReference type="Proteomes" id="UP000238413"/>
    </source>
</evidence>
<name>A0ABN5I999_9ACTN</name>
<proteinExistence type="predicted"/>
<keyword evidence="3 5" id="KW-1133">Transmembrane helix</keyword>
<feature type="transmembrane region" description="Helical" evidence="5">
    <location>
        <begin position="36"/>
        <end position="56"/>
    </location>
</feature>
<keyword evidence="4 5" id="KW-0472">Membrane</keyword>
<evidence type="ECO:0000256" key="5">
    <source>
        <dbReference type="SAM" id="Phobius"/>
    </source>
</evidence>
<gene>
    <name evidence="7" type="ORF">C4B68_27100</name>
</gene>
<dbReference type="SUPFAM" id="SSF111352">
    <property type="entry name" value="Ammonium transporter"/>
    <property type="match status" value="1"/>
</dbReference>
<dbReference type="InterPro" id="IPR029020">
    <property type="entry name" value="Ammonium/urea_transptr"/>
</dbReference>
<protein>
    <submittedName>
        <fullName evidence="7">Ammonium transporter</fullName>
    </submittedName>
</protein>
<keyword evidence="8" id="KW-1185">Reference proteome</keyword>
<accession>A0ABN5I999</accession>
<feature type="domain" description="Ammonium transporter AmtB-like" evidence="6">
    <location>
        <begin position="17"/>
        <end position="59"/>
    </location>
</feature>